<evidence type="ECO:0000256" key="1">
    <source>
        <dbReference type="SAM" id="MobiDB-lite"/>
    </source>
</evidence>
<sequence length="55" mass="5937">MTPELPQRVPGVRTAPTVSGDPNWYAAVARALRATPSDRFPRLADTAPGWSSRST</sequence>
<reference evidence="2 3" key="1">
    <citation type="journal article" date="2014" name="Appl. Environ. Microbiol.">
        <title>Insights into the Microbial Degradation of Rubber and Gutta-Percha by Analysis of the Complete Genome of Nocardia nova SH22a.</title>
        <authorList>
            <person name="Luo Q."/>
            <person name="Hiessl S."/>
            <person name="Poehlein A."/>
            <person name="Daniel R."/>
            <person name="Steinbuchel A."/>
        </authorList>
    </citation>
    <scope>NUCLEOTIDE SEQUENCE [LARGE SCALE GENOMIC DNA]</scope>
    <source>
        <strain evidence="2">SH22a</strain>
    </source>
</reference>
<dbReference type="STRING" id="1415166.NONO_c03320"/>
<dbReference type="HOGENOM" id="CLU_3027758_0_0_11"/>
<dbReference type="Proteomes" id="UP000019150">
    <property type="component" value="Chromosome"/>
</dbReference>
<accession>W5T7G3</accession>
<gene>
    <name evidence="2" type="ORF">NONO_c03320</name>
</gene>
<dbReference type="EMBL" id="CP006850">
    <property type="protein sequence ID" value="AHH15147.1"/>
    <property type="molecule type" value="Genomic_DNA"/>
</dbReference>
<protein>
    <submittedName>
        <fullName evidence="2">Uncharacterized protein</fullName>
    </submittedName>
</protein>
<name>W5T7G3_9NOCA</name>
<keyword evidence="3" id="KW-1185">Reference proteome</keyword>
<dbReference type="AlphaFoldDB" id="W5T7G3"/>
<dbReference type="KEGG" id="nno:NONO_c03320"/>
<evidence type="ECO:0000313" key="3">
    <source>
        <dbReference type="Proteomes" id="UP000019150"/>
    </source>
</evidence>
<organism evidence="2 3">
    <name type="scientific">Nocardia nova SH22a</name>
    <dbReference type="NCBI Taxonomy" id="1415166"/>
    <lineage>
        <taxon>Bacteria</taxon>
        <taxon>Bacillati</taxon>
        <taxon>Actinomycetota</taxon>
        <taxon>Actinomycetes</taxon>
        <taxon>Mycobacteriales</taxon>
        <taxon>Nocardiaceae</taxon>
        <taxon>Nocardia</taxon>
    </lineage>
</organism>
<feature type="region of interest" description="Disordered" evidence="1">
    <location>
        <begin position="1"/>
        <end position="22"/>
    </location>
</feature>
<proteinExistence type="predicted"/>
<dbReference type="PATRIC" id="fig|1415166.3.peg.332"/>
<evidence type="ECO:0000313" key="2">
    <source>
        <dbReference type="EMBL" id="AHH15147.1"/>
    </source>
</evidence>